<dbReference type="OrthoDB" id="823362at2"/>
<evidence type="ECO:0000313" key="1">
    <source>
        <dbReference type="EMBL" id="SHJ62368.1"/>
    </source>
</evidence>
<reference evidence="2" key="1">
    <citation type="submission" date="2016-11" db="EMBL/GenBank/DDBJ databases">
        <authorList>
            <person name="Varghese N."/>
            <person name="Submissions S."/>
        </authorList>
    </citation>
    <scope>NUCLEOTIDE SEQUENCE [LARGE SCALE GENOMIC DNA]</scope>
    <source>
        <strain evidence="2">DSM 16478</strain>
    </source>
</reference>
<keyword evidence="2" id="KW-1185">Reference proteome</keyword>
<dbReference type="AlphaFoldDB" id="A0A1M6KTN6"/>
<name>A0A1M6KTN6_9FLAO</name>
<evidence type="ECO:0000313" key="2">
    <source>
        <dbReference type="Proteomes" id="UP000184314"/>
    </source>
</evidence>
<protein>
    <submittedName>
        <fullName evidence="1">Uncharacterized protein</fullName>
    </submittedName>
</protein>
<dbReference type="EMBL" id="FQZX01000001">
    <property type="protein sequence ID" value="SHJ62368.1"/>
    <property type="molecule type" value="Genomic_DNA"/>
</dbReference>
<organism evidence="1 2">
    <name type="scientific">Maribacter aquivivus</name>
    <dbReference type="NCBI Taxonomy" id="228958"/>
    <lineage>
        <taxon>Bacteria</taxon>
        <taxon>Pseudomonadati</taxon>
        <taxon>Bacteroidota</taxon>
        <taxon>Flavobacteriia</taxon>
        <taxon>Flavobacteriales</taxon>
        <taxon>Flavobacteriaceae</taxon>
        <taxon>Maribacter</taxon>
    </lineage>
</organism>
<dbReference type="RefSeq" id="WP_073241650.1">
    <property type="nucleotide sequence ID" value="NZ_FQZX01000001.1"/>
</dbReference>
<dbReference type="Proteomes" id="UP000184314">
    <property type="component" value="Unassembled WGS sequence"/>
</dbReference>
<accession>A0A1M6KTN6</accession>
<proteinExistence type="predicted"/>
<sequence>MKRTIILLILSVGFLSFNENHKNSTNKKLTEVELSFIKENYNWKAEGLLIVNFRQPKSSCHYDNYKNLKNSLKWWSEFYSKMDLENIRNIYVYSEGLKAKKIIDSENHFTDTNDFFLNLAFSKDKTCYGVIIVNEKGEFRTKVGEYINKDIEELISQLE</sequence>
<gene>
    <name evidence="1" type="ORF">SAMN04488007_0912</name>
</gene>